<evidence type="ECO:0000313" key="2">
    <source>
        <dbReference type="EMBL" id="MBC2371277.1"/>
    </source>
</evidence>
<organism evidence="2 3">
    <name type="scientific">Listeria booriae</name>
    <dbReference type="NCBI Taxonomy" id="1552123"/>
    <lineage>
        <taxon>Bacteria</taxon>
        <taxon>Bacillati</taxon>
        <taxon>Bacillota</taxon>
        <taxon>Bacilli</taxon>
        <taxon>Bacillales</taxon>
        <taxon>Listeriaceae</taxon>
        <taxon>Listeria</taxon>
    </lineage>
</organism>
<dbReference type="Proteomes" id="UP000546244">
    <property type="component" value="Unassembled WGS sequence"/>
</dbReference>
<dbReference type="EMBL" id="JAARMV010000001">
    <property type="protein sequence ID" value="MBC2371277.1"/>
    <property type="molecule type" value="Genomic_DNA"/>
</dbReference>
<sequence length="299" mass="34774">MESKDYVKQLNKKLPTHINDNKVPKLNTWLKKDKSHLSLDQAIVLEIITHNLFGDYLFESNTDRILDLTFMHEKERLKRVYDVSSRRKELIEGFQAIPFNAEKIADYEAQIDAYIESILSTARTKFALETWELHSVDYPSVKEILATPIQQALTPDDIQQIYQYLLNMVLQIKPTSTNFKQENIARLNNIRERNTPKQKNASAYDQLSLLTTPEKEAFSKKLKQEKIQHIETAIALKNSELSALQKDLDDAKAENEEILFSDYQEGIYAAYHFFQQDSSSKYDSVLDSLIGIYWSEIEK</sequence>
<keyword evidence="1" id="KW-0175">Coiled coil</keyword>
<dbReference type="RefSeq" id="WP_185618148.1">
    <property type="nucleotide sequence ID" value="NZ_JAARMV010000001.1"/>
</dbReference>
<accession>A0A7X1DQD4</accession>
<protein>
    <submittedName>
        <fullName evidence="2">Uncharacterized protein</fullName>
    </submittedName>
</protein>
<feature type="coiled-coil region" evidence="1">
    <location>
        <begin position="234"/>
        <end position="261"/>
    </location>
</feature>
<evidence type="ECO:0000313" key="3">
    <source>
        <dbReference type="Proteomes" id="UP000546244"/>
    </source>
</evidence>
<name>A0A7X1DQD4_9LIST</name>
<evidence type="ECO:0000256" key="1">
    <source>
        <dbReference type="SAM" id="Coils"/>
    </source>
</evidence>
<comment type="caution">
    <text evidence="2">The sequence shown here is derived from an EMBL/GenBank/DDBJ whole genome shotgun (WGS) entry which is preliminary data.</text>
</comment>
<proteinExistence type="predicted"/>
<gene>
    <name evidence="2" type="ORF">HBP98_04560</name>
</gene>
<dbReference type="AlphaFoldDB" id="A0A7X1DQD4"/>
<reference evidence="2 3" key="1">
    <citation type="submission" date="2020-03" db="EMBL/GenBank/DDBJ databases">
        <title>Soil Listeria distribution.</title>
        <authorList>
            <person name="Liao J."/>
            <person name="Wiedmann M."/>
        </authorList>
    </citation>
    <scope>NUCLEOTIDE SEQUENCE [LARGE SCALE GENOMIC DNA]</scope>
    <source>
        <strain evidence="2 3">FSL L7-1850</strain>
    </source>
</reference>